<evidence type="ECO:0000313" key="1">
    <source>
        <dbReference type="EMBL" id="GAF94468.1"/>
    </source>
</evidence>
<organism evidence="1">
    <name type="scientific">marine sediment metagenome</name>
    <dbReference type="NCBI Taxonomy" id="412755"/>
    <lineage>
        <taxon>unclassified sequences</taxon>
        <taxon>metagenomes</taxon>
        <taxon>ecological metagenomes</taxon>
    </lineage>
</organism>
<accession>X0TLP7</accession>
<protein>
    <submittedName>
        <fullName evidence="1">Uncharacterized protein</fullName>
    </submittedName>
</protein>
<sequence>GVGTQEAKPRRGQKPSQARLFAFELWQQNPLITLAELGQALQDKSFQTTRPTY</sequence>
<gene>
    <name evidence="1" type="ORF">S01H1_24430</name>
</gene>
<reference evidence="1" key="1">
    <citation type="journal article" date="2014" name="Front. Microbiol.">
        <title>High frequency of phylogenetically diverse reductive dehalogenase-homologous genes in deep subseafloor sedimentary metagenomes.</title>
        <authorList>
            <person name="Kawai M."/>
            <person name="Futagami T."/>
            <person name="Toyoda A."/>
            <person name="Takaki Y."/>
            <person name="Nishi S."/>
            <person name="Hori S."/>
            <person name="Arai W."/>
            <person name="Tsubouchi T."/>
            <person name="Morono Y."/>
            <person name="Uchiyama I."/>
            <person name="Ito T."/>
            <person name="Fujiyama A."/>
            <person name="Inagaki F."/>
            <person name="Takami H."/>
        </authorList>
    </citation>
    <scope>NUCLEOTIDE SEQUENCE</scope>
    <source>
        <strain evidence="1">Expedition CK06-06</strain>
    </source>
</reference>
<comment type="caution">
    <text evidence="1">The sequence shown here is derived from an EMBL/GenBank/DDBJ whole genome shotgun (WGS) entry which is preliminary data.</text>
</comment>
<dbReference type="AlphaFoldDB" id="X0TLP7"/>
<feature type="non-terminal residue" evidence="1">
    <location>
        <position position="1"/>
    </location>
</feature>
<feature type="non-terminal residue" evidence="1">
    <location>
        <position position="53"/>
    </location>
</feature>
<dbReference type="EMBL" id="BARS01014545">
    <property type="protein sequence ID" value="GAF94468.1"/>
    <property type="molecule type" value="Genomic_DNA"/>
</dbReference>
<name>X0TLP7_9ZZZZ</name>
<proteinExistence type="predicted"/>